<dbReference type="SUPFAM" id="SSF52540">
    <property type="entry name" value="P-loop containing nucleoside triphosphate hydrolases"/>
    <property type="match status" value="1"/>
</dbReference>
<feature type="transmembrane region" description="Helical" evidence="7">
    <location>
        <begin position="29"/>
        <end position="47"/>
    </location>
</feature>
<dbReference type="InterPro" id="IPR027417">
    <property type="entry name" value="P-loop_NTPase"/>
</dbReference>
<keyword evidence="2" id="KW-1003">Cell membrane</keyword>
<dbReference type="Pfam" id="PF02706">
    <property type="entry name" value="Wzz"/>
    <property type="match status" value="1"/>
</dbReference>
<dbReference type="PANTHER" id="PTHR32309">
    <property type="entry name" value="TYROSINE-PROTEIN KINASE"/>
    <property type="match status" value="1"/>
</dbReference>
<evidence type="ECO:0000256" key="7">
    <source>
        <dbReference type="SAM" id="Phobius"/>
    </source>
</evidence>
<organism evidence="9 10">
    <name type="scientific">Nitratireductor aquibiodomus</name>
    <dbReference type="NCBI Taxonomy" id="204799"/>
    <lineage>
        <taxon>Bacteria</taxon>
        <taxon>Pseudomonadati</taxon>
        <taxon>Pseudomonadota</taxon>
        <taxon>Alphaproteobacteria</taxon>
        <taxon>Hyphomicrobiales</taxon>
        <taxon>Phyllobacteriaceae</taxon>
        <taxon>Nitratireductor</taxon>
    </lineage>
</organism>
<evidence type="ECO:0000256" key="3">
    <source>
        <dbReference type="ARBA" id="ARBA00022692"/>
    </source>
</evidence>
<feature type="coiled-coil region" evidence="6">
    <location>
        <begin position="291"/>
        <end position="399"/>
    </location>
</feature>
<protein>
    <submittedName>
        <fullName evidence="9">Exopolysaccharide transport protein family</fullName>
    </submittedName>
</protein>
<dbReference type="InterPro" id="IPR003856">
    <property type="entry name" value="LPS_length_determ_N"/>
</dbReference>
<feature type="domain" description="Polysaccharide chain length determinant N-terminal" evidence="8">
    <location>
        <begin position="12"/>
        <end position="104"/>
    </location>
</feature>
<sequence>MNSDQIAHGDVDVDLGRLFASVRLKWPRILFAALVITGLVFAVTYTVTPQYRAQTRLLIETRESIYTRPQGVNDGDRPILDGEGVASQVELITSTEILTRVAEDFNLANRGEFAGDGGSFLSGLLVMAGLKSAPVEGTAEEKVLRAFRERLTVYRVENSRVIVIEFSSEDPKLAAEIPNAVADAYVAVQSDAKLQSNTSATQWLEPEIQDLRERVKEAEARVAEYRAQSDLLLGQNNTVLATQQLAELSSELSRTRANRSAATAQAASVRSALQSGASVETLPEVMASPLIQRLRERQVELNAQIADLSTTLLGNHPRIRALRSQLADLDAQIRSEANKVLAGFEAEAATAERREEELNAELNRLKAASAVAEEEQVELRALEREAAAQRELLESYLTRYREAASRSDRNYLPADVRIFSRAITPSEPYFPKIVPITVAAFVASLLIMAVMTLLQELFSGRAMRPTAGVPAPVPATARMPREEPLEEVRTGEPELTDVDTERAHIPVFAERPEVRQEPVKPARYGEIDIEQASERLVAGGAGRALFISPEGDEAAAASVLVARDVADSGLRVLLLDLTASGAASLPMLESVAYAGITNLLASEAQFADVIHTDLFSECHIIPVGTADPKRAMRAADRLPIIMESLSAAYDVVIVECGPSDARDIRRLLSSDTEVLVSMVDPEEGEMAVEMLDDLRESGVDAPILVSPAGHRMPPAPPGRDAA</sequence>
<evidence type="ECO:0000256" key="5">
    <source>
        <dbReference type="ARBA" id="ARBA00023136"/>
    </source>
</evidence>
<dbReference type="InterPro" id="IPR050445">
    <property type="entry name" value="Bact_polysacc_biosynth/exp"/>
</dbReference>
<gene>
    <name evidence="9" type="ORF">SAMN05216452_0048</name>
</gene>
<evidence type="ECO:0000256" key="4">
    <source>
        <dbReference type="ARBA" id="ARBA00022989"/>
    </source>
</evidence>
<evidence type="ECO:0000313" key="10">
    <source>
        <dbReference type="Proteomes" id="UP000199064"/>
    </source>
</evidence>
<dbReference type="Gene3D" id="3.40.50.300">
    <property type="entry name" value="P-loop containing nucleotide triphosphate hydrolases"/>
    <property type="match status" value="1"/>
</dbReference>
<proteinExistence type="predicted"/>
<dbReference type="RefSeq" id="WP_090325838.1">
    <property type="nucleotide sequence ID" value="NZ_FNSL01000001.1"/>
</dbReference>
<evidence type="ECO:0000259" key="8">
    <source>
        <dbReference type="Pfam" id="PF02706"/>
    </source>
</evidence>
<keyword evidence="5 7" id="KW-0472">Membrane</keyword>
<keyword evidence="6" id="KW-0175">Coiled coil</keyword>
<dbReference type="GO" id="GO:0005886">
    <property type="term" value="C:plasma membrane"/>
    <property type="evidence" value="ECO:0007669"/>
    <property type="project" value="UniProtKB-SubCell"/>
</dbReference>
<dbReference type="NCBIfam" id="TIGR01005">
    <property type="entry name" value="eps_transp_fam"/>
    <property type="match status" value="1"/>
</dbReference>
<dbReference type="InterPro" id="IPR005700">
    <property type="entry name" value="EPS_ExoP-like"/>
</dbReference>
<dbReference type="GO" id="GO:0004713">
    <property type="term" value="F:protein tyrosine kinase activity"/>
    <property type="evidence" value="ECO:0007669"/>
    <property type="project" value="TreeGrafter"/>
</dbReference>
<evidence type="ECO:0000256" key="1">
    <source>
        <dbReference type="ARBA" id="ARBA00004651"/>
    </source>
</evidence>
<dbReference type="AlphaFoldDB" id="A0A1H4IL56"/>
<dbReference type="EMBL" id="FNSL01000001">
    <property type="protein sequence ID" value="SEB34386.1"/>
    <property type="molecule type" value="Genomic_DNA"/>
</dbReference>
<reference evidence="10" key="1">
    <citation type="submission" date="2016-10" db="EMBL/GenBank/DDBJ databases">
        <authorList>
            <person name="Varghese N."/>
            <person name="Submissions S."/>
        </authorList>
    </citation>
    <scope>NUCLEOTIDE SEQUENCE [LARGE SCALE GENOMIC DNA]</scope>
    <source>
        <strain evidence="10">ES.061</strain>
    </source>
</reference>
<accession>A0A1H4IL56</accession>
<feature type="coiled-coil region" evidence="6">
    <location>
        <begin position="208"/>
        <end position="265"/>
    </location>
</feature>
<comment type="subcellular location">
    <subcellularLocation>
        <location evidence="1">Cell membrane</location>
        <topology evidence="1">Multi-pass membrane protein</topology>
    </subcellularLocation>
</comment>
<evidence type="ECO:0000256" key="2">
    <source>
        <dbReference type="ARBA" id="ARBA00022475"/>
    </source>
</evidence>
<dbReference type="Proteomes" id="UP000199064">
    <property type="component" value="Unassembled WGS sequence"/>
</dbReference>
<evidence type="ECO:0000313" key="9">
    <source>
        <dbReference type="EMBL" id="SEB34386.1"/>
    </source>
</evidence>
<dbReference type="PANTHER" id="PTHR32309:SF13">
    <property type="entry name" value="FERRIC ENTEROBACTIN TRANSPORT PROTEIN FEPE"/>
    <property type="match status" value="1"/>
</dbReference>
<keyword evidence="3 7" id="KW-0812">Transmembrane</keyword>
<evidence type="ECO:0000256" key="6">
    <source>
        <dbReference type="SAM" id="Coils"/>
    </source>
</evidence>
<name>A0A1H4IL56_9HYPH</name>
<keyword evidence="4 7" id="KW-1133">Transmembrane helix</keyword>
<keyword evidence="10" id="KW-1185">Reference proteome</keyword>